<evidence type="ECO:0000313" key="16">
    <source>
        <dbReference type="Proteomes" id="UP000780768"/>
    </source>
</evidence>
<dbReference type="GO" id="GO:0012505">
    <property type="term" value="C:endomembrane system"/>
    <property type="evidence" value="ECO:0007669"/>
    <property type="project" value="UniProtKB-SubCell"/>
</dbReference>
<comment type="subcellular location">
    <subcellularLocation>
        <location evidence="12">Cell membrane</location>
        <topology evidence="12">Single-pass membrane protein</topology>
    </subcellularLocation>
    <subcellularLocation>
        <location evidence="11">Endomembrane system</location>
        <topology evidence="11">Single-pass membrane protein</topology>
    </subcellularLocation>
</comment>
<keyword evidence="12" id="KW-1003">Cell membrane</keyword>
<dbReference type="InterPro" id="IPR028987">
    <property type="entry name" value="ATP_synth_B-like_membr_sf"/>
</dbReference>
<evidence type="ECO:0000256" key="2">
    <source>
        <dbReference type="ARBA" id="ARBA00022448"/>
    </source>
</evidence>
<accession>A0A921HNM4</accession>
<organism evidence="15 16">
    <name type="scientific">Megamonas hypermegale</name>
    <dbReference type="NCBI Taxonomy" id="158847"/>
    <lineage>
        <taxon>Bacteria</taxon>
        <taxon>Bacillati</taxon>
        <taxon>Bacillota</taxon>
        <taxon>Negativicutes</taxon>
        <taxon>Selenomonadales</taxon>
        <taxon>Selenomonadaceae</taxon>
        <taxon>Megamonas</taxon>
    </lineage>
</organism>
<dbReference type="SUPFAM" id="SSF81573">
    <property type="entry name" value="F1F0 ATP synthase subunit B, membrane domain"/>
    <property type="match status" value="1"/>
</dbReference>
<evidence type="ECO:0000256" key="11">
    <source>
        <dbReference type="ARBA" id="ARBA00037847"/>
    </source>
</evidence>
<evidence type="ECO:0000256" key="5">
    <source>
        <dbReference type="ARBA" id="ARBA00022781"/>
    </source>
</evidence>
<dbReference type="AlphaFoldDB" id="A0A921HNM4"/>
<feature type="transmembrane region" description="Helical" evidence="12">
    <location>
        <begin position="6"/>
        <end position="27"/>
    </location>
</feature>
<keyword evidence="3 12" id="KW-0138">CF(0)</keyword>
<comment type="function">
    <text evidence="12">Component of the F(0) channel, it forms part of the peripheral stalk, linking F(1) to F(0).</text>
</comment>
<dbReference type="CDD" id="cd06503">
    <property type="entry name" value="ATP-synt_Fo_b"/>
    <property type="match status" value="1"/>
</dbReference>
<evidence type="ECO:0000256" key="10">
    <source>
        <dbReference type="ARBA" id="ARBA00025198"/>
    </source>
</evidence>
<dbReference type="HAMAP" id="MF_01398">
    <property type="entry name" value="ATP_synth_b_bprime"/>
    <property type="match status" value="1"/>
</dbReference>
<dbReference type="EMBL" id="DYVR01000239">
    <property type="protein sequence ID" value="HJF85700.1"/>
    <property type="molecule type" value="Genomic_DNA"/>
</dbReference>
<dbReference type="GO" id="GO:0046933">
    <property type="term" value="F:proton-transporting ATP synthase activity, rotational mechanism"/>
    <property type="evidence" value="ECO:0007669"/>
    <property type="project" value="UniProtKB-UniRule"/>
</dbReference>
<reference evidence="15" key="1">
    <citation type="journal article" date="2021" name="PeerJ">
        <title>Extensive microbial diversity within the chicken gut microbiome revealed by metagenomics and culture.</title>
        <authorList>
            <person name="Gilroy R."/>
            <person name="Ravi A."/>
            <person name="Getino M."/>
            <person name="Pursley I."/>
            <person name="Horton D.L."/>
            <person name="Alikhan N.F."/>
            <person name="Baker D."/>
            <person name="Gharbi K."/>
            <person name="Hall N."/>
            <person name="Watson M."/>
            <person name="Adriaenssens E.M."/>
            <person name="Foster-Nyarko E."/>
            <person name="Jarju S."/>
            <person name="Secka A."/>
            <person name="Antonio M."/>
            <person name="Oren A."/>
            <person name="Chaudhuri R.R."/>
            <person name="La Ragione R."/>
            <person name="Hildebrand F."/>
            <person name="Pallen M.J."/>
        </authorList>
    </citation>
    <scope>NUCLEOTIDE SEQUENCE</scope>
    <source>
        <strain evidence="15">7318</strain>
    </source>
</reference>
<keyword evidence="2 12" id="KW-0813">Transport</keyword>
<comment type="caution">
    <text evidence="15">The sequence shown here is derived from an EMBL/GenBank/DDBJ whole genome shotgun (WGS) entry which is preliminary data.</text>
</comment>
<dbReference type="PANTHER" id="PTHR33445">
    <property type="entry name" value="ATP SYNTHASE SUBUNIT B', CHLOROPLASTIC"/>
    <property type="match status" value="1"/>
</dbReference>
<evidence type="ECO:0000256" key="1">
    <source>
        <dbReference type="ARBA" id="ARBA00005513"/>
    </source>
</evidence>
<evidence type="ECO:0000256" key="8">
    <source>
        <dbReference type="ARBA" id="ARBA00023136"/>
    </source>
</evidence>
<keyword evidence="14" id="KW-0175">Coiled coil</keyword>
<keyword evidence="7 12" id="KW-0406">Ion transport</keyword>
<keyword evidence="5 12" id="KW-0375">Hydrogen ion transport</keyword>
<gene>
    <name evidence="12 15" type="primary">atpF</name>
    <name evidence="15" type="ORF">K8V65_08580</name>
</gene>
<reference evidence="15" key="2">
    <citation type="submission" date="2021-09" db="EMBL/GenBank/DDBJ databases">
        <authorList>
            <person name="Gilroy R."/>
        </authorList>
    </citation>
    <scope>NUCLEOTIDE SEQUENCE</scope>
    <source>
        <strain evidence="15">7318</strain>
    </source>
</reference>
<keyword evidence="8 12" id="KW-0472">Membrane</keyword>
<protein>
    <recommendedName>
        <fullName evidence="12">ATP synthase subunit b</fullName>
    </recommendedName>
    <alternativeName>
        <fullName evidence="12">ATP synthase F(0) sector subunit b</fullName>
    </alternativeName>
    <alternativeName>
        <fullName evidence="12">ATPase subunit I</fullName>
    </alternativeName>
    <alternativeName>
        <fullName evidence="12">F-type ATPase subunit b</fullName>
        <shortName evidence="12">F-ATPase subunit b</shortName>
    </alternativeName>
</protein>
<dbReference type="GO" id="GO:0005886">
    <property type="term" value="C:plasma membrane"/>
    <property type="evidence" value="ECO:0007669"/>
    <property type="project" value="UniProtKB-SubCell"/>
</dbReference>
<evidence type="ECO:0000256" key="6">
    <source>
        <dbReference type="ARBA" id="ARBA00022989"/>
    </source>
</evidence>
<comment type="function">
    <text evidence="10 12">F(1)F(0) ATP synthase produces ATP from ADP in the presence of a proton or sodium gradient. F-type ATPases consist of two structural domains, F(1) containing the extramembraneous catalytic core and F(0) containing the membrane proton channel, linked together by a central stalk and a peripheral stalk. During catalysis, ATP synthesis in the catalytic domain of F(1) is coupled via a rotary mechanism of the central stalk subunits to proton translocation.</text>
</comment>
<keyword evidence="9 12" id="KW-0066">ATP synthesis</keyword>
<dbReference type="PANTHER" id="PTHR33445:SF2">
    <property type="entry name" value="ATP SYNTHASE SUBUNIT B', CHLOROPLASTIC"/>
    <property type="match status" value="1"/>
</dbReference>
<dbReference type="Proteomes" id="UP000780768">
    <property type="component" value="Unassembled WGS sequence"/>
</dbReference>
<evidence type="ECO:0000256" key="3">
    <source>
        <dbReference type="ARBA" id="ARBA00022547"/>
    </source>
</evidence>
<dbReference type="GO" id="GO:0046961">
    <property type="term" value="F:proton-transporting ATPase activity, rotational mechanism"/>
    <property type="evidence" value="ECO:0007669"/>
    <property type="project" value="TreeGrafter"/>
</dbReference>
<dbReference type="NCBIfam" id="TIGR01144">
    <property type="entry name" value="ATP_synt_b"/>
    <property type="match status" value="1"/>
</dbReference>
<evidence type="ECO:0000256" key="13">
    <source>
        <dbReference type="RuleBase" id="RU003848"/>
    </source>
</evidence>
<keyword evidence="6 12" id="KW-1133">Transmembrane helix</keyword>
<evidence type="ECO:0000256" key="14">
    <source>
        <dbReference type="SAM" id="Coils"/>
    </source>
</evidence>
<keyword evidence="4 12" id="KW-0812">Transmembrane</keyword>
<comment type="similarity">
    <text evidence="1 12 13">Belongs to the ATPase B chain family.</text>
</comment>
<dbReference type="GO" id="GO:0045259">
    <property type="term" value="C:proton-transporting ATP synthase complex"/>
    <property type="evidence" value="ECO:0007669"/>
    <property type="project" value="UniProtKB-KW"/>
</dbReference>
<feature type="coiled-coil region" evidence="14">
    <location>
        <begin position="31"/>
        <end position="116"/>
    </location>
</feature>
<evidence type="ECO:0000313" key="15">
    <source>
        <dbReference type="EMBL" id="HJF85700.1"/>
    </source>
</evidence>
<dbReference type="Gene3D" id="6.10.250.1580">
    <property type="match status" value="1"/>
</dbReference>
<dbReference type="Pfam" id="PF00430">
    <property type="entry name" value="ATP-synt_B"/>
    <property type="match status" value="1"/>
</dbReference>
<evidence type="ECO:0000256" key="12">
    <source>
        <dbReference type="HAMAP-Rule" id="MF_01398"/>
    </source>
</evidence>
<evidence type="ECO:0000256" key="9">
    <source>
        <dbReference type="ARBA" id="ARBA00023310"/>
    </source>
</evidence>
<dbReference type="InterPro" id="IPR005864">
    <property type="entry name" value="ATP_synth_F0_bsu_bac"/>
</dbReference>
<dbReference type="InterPro" id="IPR002146">
    <property type="entry name" value="ATP_synth_b/b'su_bac/chlpt"/>
</dbReference>
<dbReference type="InterPro" id="IPR050059">
    <property type="entry name" value="ATP_synthase_B_chain"/>
</dbReference>
<proteinExistence type="inferred from homology"/>
<sequence length="167" mass="18747">MIDINMTLVAQVLNFLILVVILRAVAYKPVMKMLKAREEKIAKSIDAAEADEKKAKALLDEYNKQLADARIKAQEIVDKAMKRAQEERDASVAETKRKIEQMRKAAKEDIARERDRAAMQLRAEMVALSMQAAGKIIAANMDNKANEKMVSDFIDQLDKDKIGGLPC</sequence>
<evidence type="ECO:0000256" key="7">
    <source>
        <dbReference type="ARBA" id="ARBA00023065"/>
    </source>
</evidence>
<comment type="subunit">
    <text evidence="12">F-type ATPases have 2 components, F(1) - the catalytic core - and F(0) - the membrane proton channel. F(1) has five subunits: alpha(3), beta(3), gamma(1), delta(1), epsilon(1). F(0) has three main subunits: a(1), b(2) and c(10-14). The alpha and beta chains form an alternating ring which encloses part of the gamma chain. F(1) is attached to F(0) by a central stalk formed by the gamma and epsilon chains, while a peripheral stalk is formed by the delta and b chains.</text>
</comment>
<evidence type="ECO:0000256" key="4">
    <source>
        <dbReference type="ARBA" id="ARBA00022692"/>
    </source>
</evidence>
<name>A0A921HNM4_9FIRM</name>